<evidence type="ECO:0000256" key="3">
    <source>
        <dbReference type="ARBA" id="ARBA00023237"/>
    </source>
</evidence>
<keyword evidence="3" id="KW-0998">Cell outer membrane</keyword>
<dbReference type="OrthoDB" id="9809364at2"/>
<evidence type="ECO:0000256" key="5">
    <source>
        <dbReference type="SAM" id="SignalP"/>
    </source>
</evidence>
<evidence type="ECO:0000259" key="6">
    <source>
        <dbReference type="PROSITE" id="PS51123"/>
    </source>
</evidence>
<evidence type="ECO:0000256" key="2">
    <source>
        <dbReference type="ARBA" id="ARBA00023136"/>
    </source>
</evidence>
<dbReference type="SUPFAM" id="SSF82171">
    <property type="entry name" value="DPP6 N-terminal domain-like"/>
    <property type="match status" value="1"/>
</dbReference>
<dbReference type="PANTHER" id="PTHR30329">
    <property type="entry name" value="STATOR ELEMENT OF FLAGELLAR MOTOR COMPLEX"/>
    <property type="match status" value="1"/>
</dbReference>
<dbReference type="InterPro" id="IPR006665">
    <property type="entry name" value="OmpA-like"/>
</dbReference>
<dbReference type="GO" id="GO:0009279">
    <property type="term" value="C:cell outer membrane"/>
    <property type="evidence" value="ECO:0007669"/>
    <property type="project" value="UniProtKB-SubCell"/>
</dbReference>
<keyword evidence="2 4" id="KW-0472">Membrane</keyword>
<dbReference type="SUPFAM" id="SSF103088">
    <property type="entry name" value="OmpA-like"/>
    <property type="match status" value="1"/>
</dbReference>
<keyword evidence="5" id="KW-0732">Signal</keyword>
<keyword evidence="8" id="KW-1185">Reference proteome</keyword>
<feature type="chain" id="PRO_5015415828" evidence="5">
    <location>
        <begin position="20"/>
        <end position="631"/>
    </location>
</feature>
<comment type="subcellular location">
    <subcellularLocation>
        <location evidence="1">Cell outer membrane</location>
    </subcellularLocation>
</comment>
<dbReference type="InterPro" id="IPR011659">
    <property type="entry name" value="WD40"/>
</dbReference>
<dbReference type="Pfam" id="PF00691">
    <property type="entry name" value="OmpA"/>
    <property type="match status" value="1"/>
</dbReference>
<dbReference type="KEGG" id="aue:C5O00_06050"/>
<dbReference type="AlphaFoldDB" id="A0A2S0HVP4"/>
<evidence type="ECO:0000256" key="1">
    <source>
        <dbReference type="ARBA" id="ARBA00004442"/>
    </source>
</evidence>
<sequence>MKKLFTFLLIIAVSTTVTTAQNKDTKKADQLYARYQYTDAAEAYQKLLKKGKGSRYVFQQLGNSYYFINDTKKAETYYKRVVKGRNLDPEVIYNFAQSLKANGKFSEHNTWMQKFAELKPNDSRAREFMKNPNYIPLIMDEVQRWEAKNLEEINSEYSDFGSFVMGKDFYFASSRNTKRKKYGWNEEPYLDIYKAQNVGGTIKNATLLEAGDVNTKFHEGTVAITADGKRMYFDRNDYYQGDYDKSEEGVNHINLYYAELIDGQWKGVQSVPWNSNEYSVQHPALSPDGNTLYFASDMPGGQGMSDIYKVTVNKDGTFGTPENMGSVVNTEGREGFPFVDSNGSLYFSSDGHLGIGLLDVFMVPITRSGNMEVVNMGKGVNSSSDDFAFVFDPVTMTGYVSSNREGGKGGDDIYAVKELEIACEVTYNVTVLNEYTDGPISGARVDMYDEFENNLSSRTTGENGTTKFSAECDKGHVLQGIMKDFESNAVVVEAANNTEVDVVIRLRPIEEIIVDDRVVLNPIYFDLDKSNIKPQAAFELDKLVAIMMKYPRMVIKVESHTDNRGNDKYNLDLSERRAQSTVQYVISKGIDASRISGEGKGETDPKFDCGTNCTKEQHDKNRRSEFIIVER</sequence>
<dbReference type="InterPro" id="IPR011990">
    <property type="entry name" value="TPR-like_helical_dom_sf"/>
</dbReference>
<dbReference type="InterPro" id="IPR036737">
    <property type="entry name" value="OmpA-like_sf"/>
</dbReference>
<name>A0A2S0HVP4_9FLAO</name>
<protein>
    <submittedName>
        <fullName evidence="7">Cell envelope biogenesis protein OmpA</fullName>
    </submittedName>
</protein>
<accession>A0A2S0HVP4</accession>
<dbReference type="Pfam" id="PF07676">
    <property type="entry name" value="PD40"/>
    <property type="match status" value="3"/>
</dbReference>
<dbReference type="Gene3D" id="2.120.10.30">
    <property type="entry name" value="TolB, C-terminal domain"/>
    <property type="match status" value="1"/>
</dbReference>
<dbReference type="PANTHER" id="PTHR30329:SF21">
    <property type="entry name" value="LIPOPROTEIN YIAD-RELATED"/>
    <property type="match status" value="1"/>
</dbReference>
<dbReference type="InterPro" id="IPR006664">
    <property type="entry name" value="OMP_bac"/>
</dbReference>
<dbReference type="PRINTS" id="PR01021">
    <property type="entry name" value="OMPADOMAIN"/>
</dbReference>
<organism evidence="7 8">
    <name type="scientific">Pukyongia salina</name>
    <dbReference type="NCBI Taxonomy" id="2094025"/>
    <lineage>
        <taxon>Bacteria</taxon>
        <taxon>Pseudomonadati</taxon>
        <taxon>Bacteroidota</taxon>
        <taxon>Flavobacteriia</taxon>
        <taxon>Flavobacteriales</taxon>
        <taxon>Flavobacteriaceae</taxon>
        <taxon>Pukyongia</taxon>
    </lineage>
</organism>
<dbReference type="InterPro" id="IPR050330">
    <property type="entry name" value="Bact_OuterMem_StrucFunc"/>
</dbReference>
<evidence type="ECO:0000256" key="4">
    <source>
        <dbReference type="PROSITE-ProRule" id="PRU00473"/>
    </source>
</evidence>
<dbReference type="InterPro" id="IPR011042">
    <property type="entry name" value="6-blade_b-propeller_TolB-like"/>
</dbReference>
<evidence type="ECO:0000313" key="7">
    <source>
        <dbReference type="EMBL" id="AVI50757.1"/>
    </source>
</evidence>
<dbReference type="Gene3D" id="3.30.1330.60">
    <property type="entry name" value="OmpA-like domain"/>
    <property type="match status" value="1"/>
</dbReference>
<feature type="domain" description="OmpA-like" evidence="6">
    <location>
        <begin position="514"/>
        <end position="631"/>
    </location>
</feature>
<dbReference type="RefSeq" id="WP_105215844.1">
    <property type="nucleotide sequence ID" value="NZ_CP027062.1"/>
</dbReference>
<dbReference type="CDD" id="cd07185">
    <property type="entry name" value="OmpA_C-like"/>
    <property type="match status" value="1"/>
</dbReference>
<gene>
    <name evidence="7" type="ORF">C5O00_06050</name>
</gene>
<proteinExistence type="predicted"/>
<dbReference type="SUPFAM" id="SSF48452">
    <property type="entry name" value="TPR-like"/>
    <property type="match status" value="1"/>
</dbReference>
<dbReference type="Proteomes" id="UP000238442">
    <property type="component" value="Chromosome"/>
</dbReference>
<dbReference type="Gene3D" id="1.25.40.10">
    <property type="entry name" value="Tetratricopeptide repeat domain"/>
    <property type="match status" value="1"/>
</dbReference>
<evidence type="ECO:0000313" key="8">
    <source>
        <dbReference type="Proteomes" id="UP000238442"/>
    </source>
</evidence>
<reference evidence="7 8" key="1">
    <citation type="submission" date="2018-02" db="EMBL/GenBank/DDBJ databases">
        <title>Genomic analysis of the strain RR4-38 isolated from a seawater recirculating aquaculture system.</title>
        <authorList>
            <person name="Kim Y.-S."/>
            <person name="Jang Y.H."/>
            <person name="Kim K.-H."/>
        </authorList>
    </citation>
    <scope>NUCLEOTIDE SEQUENCE [LARGE SCALE GENOMIC DNA]</scope>
    <source>
        <strain evidence="7 8">RR4-38</strain>
    </source>
</reference>
<feature type="signal peptide" evidence="5">
    <location>
        <begin position="1"/>
        <end position="19"/>
    </location>
</feature>
<dbReference type="PROSITE" id="PS51123">
    <property type="entry name" value="OMPA_2"/>
    <property type="match status" value="1"/>
</dbReference>
<dbReference type="EMBL" id="CP027062">
    <property type="protein sequence ID" value="AVI50757.1"/>
    <property type="molecule type" value="Genomic_DNA"/>
</dbReference>